<accession>A0A2B4SUG1</accession>
<name>A0A2B4SUG1_STYPI</name>
<dbReference type="EMBL" id="LSMT01000005">
    <property type="protein sequence ID" value="PFX34314.1"/>
    <property type="molecule type" value="Genomic_DNA"/>
</dbReference>
<keyword evidence="2" id="KW-1185">Reference proteome</keyword>
<gene>
    <name evidence="1" type="ORF">AWC38_SpisGene799</name>
</gene>
<reference evidence="2" key="1">
    <citation type="journal article" date="2017" name="bioRxiv">
        <title>Comparative analysis of the genomes of Stylophora pistillata and Acropora digitifera provides evidence for extensive differences between species of corals.</title>
        <authorList>
            <person name="Voolstra C.R."/>
            <person name="Li Y."/>
            <person name="Liew Y.J."/>
            <person name="Baumgarten S."/>
            <person name="Zoccola D."/>
            <person name="Flot J.-F."/>
            <person name="Tambutte S."/>
            <person name="Allemand D."/>
            <person name="Aranda M."/>
        </authorList>
    </citation>
    <scope>NUCLEOTIDE SEQUENCE [LARGE SCALE GENOMIC DNA]</scope>
</reference>
<evidence type="ECO:0000313" key="1">
    <source>
        <dbReference type="EMBL" id="PFX34314.1"/>
    </source>
</evidence>
<organism evidence="1 2">
    <name type="scientific">Stylophora pistillata</name>
    <name type="common">Smooth cauliflower coral</name>
    <dbReference type="NCBI Taxonomy" id="50429"/>
    <lineage>
        <taxon>Eukaryota</taxon>
        <taxon>Metazoa</taxon>
        <taxon>Cnidaria</taxon>
        <taxon>Anthozoa</taxon>
        <taxon>Hexacorallia</taxon>
        <taxon>Scleractinia</taxon>
        <taxon>Astrocoeniina</taxon>
        <taxon>Pocilloporidae</taxon>
        <taxon>Stylophora</taxon>
    </lineage>
</organism>
<proteinExistence type="predicted"/>
<dbReference type="Proteomes" id="UP000225706">
    <property type="component" value="Unassembled WGS sequence"/>
</dbReference>
<comment type="caution">
    <text evidence="1">The sequence shown here is derived from an EMBL/GenBank/DDBJ whole genome shotgun (WGS) entry which is preliminary data.</text>
</comment>
<protein>
    <submittedName>
        <fullName evidence="1">Uncharacterized protein</fullName>
    </submittedName>
</protein>
<dbReference type="AlphaFoldDB" id="A0A2B4SUG1"/>
<evidence type="ECO:0000313" key="2">
    <source>
        <dbReference type="Proteomes" id="UP000225706"/>
    </source>
</evidence>
<sequence>MAVMLDRKQEVQMEPEIPFSINFKDCTFTGNQVVILDEGVTIDRRSSCDHKGGTLYIEAAGSTMVDFNATGVDIHDYFFGYQDEQRDFQTRKYLYFLKGMKQSL</sequence>